<dbReference type="Pfam" id="PF21534">
    <property type="entry name" value="Rost"/>
    <property type="match status" value="1"/>
</dbReference>
<feature type="transmembrane region" description="Helical" evidence="2">
    <location>
        <begin position="95"/>
        <end position="116"/>
    </location>
</feature>
<dbReference type="AlphaFoldDB" id="A0AAD9K5W5"/>
<feature type="transmembrane region" description="Helical" evidence="2">
    <location>
        <begin position="235"/>
        <end position="253"/>
    </location>
</feature>
<organism evidence="3 4">
    <name type="scientific">Paralvinella palmiformis</name>
    <dbReference type="NCBI Taxonomy" id="53620"/>
    <lineage>
        <taxon>Eukaryota</taxon>
        <taxon>Metazoa</taxon>
        <taxon>Spiralia</taxon>
        <taxon>Lophotrochozoa</taxon>
        <taxon>Annelida</taxon>
        <taxon>Polychaeta</taxon>
        <taxon>Sedentaria</taxon>
        <taxon>Canalipalpata</taxon>
        <taxon>Terebellida</taxon>
        <taxon>Terebelliformia</taxon>
        <taxon>Alvinellidae</taxon>
        <taxon>Paralvinella</taxon>
    </lineage>
</organism>
<dbReference type="EMBL" id="JAODUP010000052">
    <property type="protein sequence ID" value="KAK2165302.1"/>
    <property type="molecule type" value="Genomic_DNA"/>
</dbReference>
<dbReference type="PANTHER" id="PTHR12242:SF45">
    <property type="entry name" value="MARVEL DOMAIN-CONTAINING PROTEIN"/>
    <property type="match status" value="1"/>
</dbReference>
<keyword evidence="2" id="KW-0812">Transmembrane</keyword>
<sequence length="336" mass="39407">MNLFTQSCDDWRIENKLWDHKTNFQFHATMSETQPLIRSTSDRSFPSRGSGQTEENETCCTALLAELKWQNFLLKHSREDLFYSCQWDWSPIVFVMYRLAAAGYSFTVLILSILYYDSKKWNHYPWPVWLTHWSFFILTAHFVLAALLTVLYSCERGRCFQRWSLRSSVYSFMPDAELDGFSSSIPPTPVPWYIKLDWLLYNLSSIAAIIVTVVFFSTLYRMLNPHGGLDWSDGTLHLSNSLLVLVDVSLCAIPVRVLHGFYCLIYGVLYAVFSIIYWTIDHNNILYPKVLDWNNPLPTAVLVLFLLIIIVPLMQISFFGLYKFRVYIYKYIYMHD</sequence>
<accession>A0AAD9K5W5</accession>
<feature type="compositionally biased region" description="Polar residues" evidence="1">
    <location>
        <begin position="35"/>
        <end position="53"/>
    </location>
</feature>
<gene>
    <name evidence="3" type="ORF">LSH36_52g05084</name>
</gene>
<evidence type="ECO:0000313" key="4">
    <source>
        <dbReference type="Proteomes" id="UP001208570"/>
    </source>
</evidence>
<dbReference type="PANTHER" id="PTHR12242">
    <property type="entry name" value="OS02G0130600 PROTEIN-RELATED"/>
    <property type="match status" value="1"/>
</dbReference>
<feature type="transmembrane region" description="Helical" evidence="2">
    <location>
        <begin position="260"/>
        <end position="280"/>
    </location>
</feature>
<dbReference type="InterPro" id="IPR049352">
    <property type="entry name" value="Rost"/>
</dbReference>
<protein>
    <recommendedName>
        <fullName evidence="5">Protein rolling stone</fullName>
    </recommendedName>
</protein>
<reference evidence="3" key="1">
    <citation type="journal article" date="2023" name="Mol. Biol. Evol.">
        <title>Third-Generation Sequencing Reveals the Adaptive Role of the Epigenome in Three Deep-Sea Polychaetes.</title>
        <authorList>
            <person name="Perez M."/>
            <person name="Aroh O."/>
            <person name="Sun Y."/>
            <person name="Lan Y."/>
            <person name="Juniper S.K."/>
            <person name="Young C.R."/>
            <person name="Angers B."/>
            <person name="Qian P.Y."/>
        </authorList>
    </citation>
    <scope>NUCLEOTIDE SEQUENCE</scope>
    <source>
        <strain evidence="3">P08H-3</strain>
    </source>
</reference>
<proteinExistence type="predicted"/>
<evidence type="ECO:0000256" key="1">
    <source>
        <dbReference type="SAM" id="MobiDB-lite"/>
    </source>
</evidence>
<keyword evidence="2" id="KW-0472">Membrane</keyword>
<evidence type="ECO:0000313" key="3">
    <source>
        <dbReference type="EMBL" id="KAK2165302.1"/>
    </source>
</evidence>
<feature type="transmembrane region" description="Helical" evidence="2">
    <location>
        <begin position="300"/>
        <end position="322"/>
    </location>
</feature>
<dbReference type="GO" id="GO:0016020">
    <property type="term" value="C:membrane"/>
    <property type="evidence" value="ECO:0007669"/>
    <property type="project" value="TreeGrafter"/>
</dbReference>
<feature type="region of interest" description="Disordered" evidence="1">
    <location>
        <begin position="35"/>
        <end position="54"/>
    </location>
</feature>
<feature type="transmembrane region" description="Helical" evidence="2">
    <location>
        <begin position="128"/>
        <end position="152"/>
    </location>
</feature>
<keyword evidence="4" id="KW-1185">Reference proteome</keyword>
<dbReference type="Proteomes" id="UP001208570">
    <property type="component" value="Unassembled WGS sequence"/>
</dbReference>
<keyword evidence="2" id="KW-1133">Transmembrane helix</keyword>
<feature type="transmembrane region" description="Helical" evidence="2">
    <location>
        <begin position="199"/>
        <end position="223"/>
    </location>
</feature>
<evidence type="ECO:0008006" key="5">
    <source>
        <dbReference type="Google" id="ProtNLM"/>
    </source>
</evidence>
<evidence type="ECO:0000256" key="2">
    <source>
        <dbReference type="SAM" id="Phobius"/>
    </source>
</evidence>
<comment type="caution">
    <text evidence="3">The sequence shown here is derived from an EMBL/GenBank/DDBJ whole genome shotgun (WGS) entry which is preliminary data.</text>
</comment>
<name>A0AAD9K5W5_9ANNE</name>